<dbReference type="PANTHER" id="PTHR24148">
    <property type="entry name" value="ANKYRIN REPEAT DOMAIN-CONTAINING PROTEIN 39 HOMOLOG-RELATED"/>
    <property type="match status" value="1"/>
</dbReference>
<protein>
    <recommendedName>
        <fullName evidence="1">Heterokaryon incompatibility domain-containing protein</fullName>
    </recommendedName>
</protein>
<gene>
    <name evidence="2" type="ORF">CRHIZ90672A_00008226</name>
</gene>
<evidence type="ECO:0000313" key="2">
    <source>
        <dbReference type="EMBL" id="CAH0025435.1"/>
    </source>
</evidence>
<dbReference type="InterPro" id="IPR052895">
    <property type="entry name" value="HetReg/Transcr_Mod"/>
</dbReference>
<sequence length="612" mass="69881">MPVLLGFYQRMLGGNASKVTLESRHSDIGMLIYSALDADNAEIRLLAIAPEDYDDEICCSLSVVPLRSRSCPQYEALSYVWGDPLTAKEVKVDGAPHPITVNLKSALRDLRYPSRSRAIWADAICINQADLDGKKPAAPFDYFGAWSHVYARKWPLLSSWRWIGMTLRSWITQKRVREKDILNLKTFFGLSEFVFHPYFSRMWTFQEFLLPRRRPIFVLGKKSFQVDHTSLQNLYHRHLKALENAGERLLGANEPEAQELLRLVDARLAPLFLDFNLCNRMLIMDSILSRPREFSILVVFYMTKHRDCFDPRDKIFALVPFIQQPVPVVSEPDYRRSLDDVLLETLSKIYQRSPGMIHRFMALWPLRASSVQDASGPSWIPDITAVDSRVATPSPGATITLRISEDFLVLTIGARFIGKCHPSRTRLGSEPEEILRRIARLMYADGEDLQCFAGSKIGMRRNGNHAGRIFDALWAWTPSSRWRTREHVRALLSIFRTIARHEGIMKLDDIPFTAEQRSNLPEAEIAARDFANRDFFWTDTGLFGACSDRLQEGDTVVITSEFDRPTRPDPSGESNHYSIVDWAFVEGLKGAAVDAQLVNEIQETPLSDIYIH</sequence>
<feature type="domain" description="Heterokaryon incompatibility" evidence="1">
    <location>
        <begin position="74"/>
        <end position="134"/>
    </location>
</feature>
<evidence type="ECO:0000259" key="1">
    <source>
        <dbReference type="Pfam" id="PF06985"/>
    </source>
</evidence>
<dbReference type="PANTHER" id="PTHR24148:SF64">
    <property type="entry name" value="HETEROKARYON INCOMPATIBILITY DOMAIN-CONTAINING PROTEIN"/>
    <property type="match status" value="1"/>
</dbReference>
<proteinExistence type="predicted"/>
<dbReference type="Proteomes" id="UP000696573">
    <property type="component" value="Unassembled WGS sequence"/>
</dbReference>
<evidence type="ECO:0000313" key="3">
    <source>
        <dbReference type="Proteomes" id="UP000696573"/>
    </source>
</evidence>
<keyword evidence="3" id="KW-1185">Reference proteome</keyword>
<accession>A0A9N9YLA8</accession>
<name>A0A9N9YLA8_9HYPO</name>
<reference evidence="2" key="1">
    <citation type="submission" date="2021-10" db="EMBL/GenBank/DDBJ databases">
        <authorList>
            <person name="Piombo E."/>
        </authorList>
    </citation>
    <scope>NUCLEOTIDE SEQUENCE</scope>
</reference>
<comment type="caution">
    <text evidence="2">The sequence shown here is derived from an EMBL/GenBank/DDBJ whole genome shotgun (WGS) entry which is preliminary data.</text>
</comment>
<dbReference type="OrthoDB" id="3477286at2759"/>
<dbReference type="EMBL" id="CABFNQ020000710">
    <property type="protein sequence ID" value="CAH0025435.1"/>
    <property type="molecule type" value="Genomic_DNA"/>
</dbReference>
<organism evidence="2 3">
    <name type="scientific">Clonostachys rhizophaga</name>
    <dbReference type="NCBI Taxonomy" id="160324"/>
    <lineage>
        <taxon>Eukaryota</taxon>
        <taxon>Fungi</taxon>
        <taxon>Dikarya</taxon>
        <taxon>Ascomycota</taxon>
        <taxon>Pezizomycotina</taxon>
        <taxon>Sordariomycetes</taxon>
        <taxon>Hypocreomycetidae</taxon>
        <taxon>Hypocreales</taxon>
        <taxon>Bionectriaceae</taxon>
        <taxon>Clonostachys</taxon>
    </lineage>
</organism>
<dbReference type="InterPro" id="IPR010730">
    <property type="entry name" value="HET"/>
</dbReference>
<dbReference type="AlphaFoldDB" id="A0A9N9YLA8"/>
<dbReference type="Pfam" id="PF06985">
    <property type="entry name" value="HET"/>
    <property type="match status" value="1"/>
</dbReference>